<evidence type="ECO:0000256" key="4">
    <source>
        <dbReference type="SAM" id="MobiDB-lite"/>
    </source>
</evidence>
<dbReference type="EMBL" id="AHZU02001269">
    <property type="protein sequence ID" value="KFG34163.1"/>
    <property type="molecule type" value="Genomic_DNA"/>
</dbReference>
<feature type="region of interest" description="Disordered" evidence="4">
    <location>
        <begin position="148"/>
        <end position="179"/>
    </location>
</feature>
<evidence type="ECO:0000256" key="2">
    <source>
        <dbReference type="ARBA" id="ARBA00022980"/>
    </source>
</evidence>
<evidence type="ECO:0000256" key="3">
    <source>
        <dbReference type="ARBA" id="ARBA00023274"/>
    </source>
</evidence>
<dbReference type="VEuPathDB" id="ToxoDB:TGDOM2_260260"/>
<dbReference type="OrthoDB" id="2194681at2759"/>
<evidence type="ECO:0000256" key="1">
    <source>
        <dbReference type="ARBA" id="ARBA00005436"/>
    </source>
</evidence>
<dbReference type="PANTHER" id="PTHR45696">
    <property type="entry name" value="60S ACIDIC RIBOSOMAL PROTEIN P1"/>
    <property type="match status" value="1"/>
</dbReference>
<dbReference type="GO" id="GO:0003735">
    <property type="term" value="F:structural constituent of ribosome"/>
    <property type="evidence" value="ECO:0007669"/>
    <property type="project" value="InterPro"/>
</dbReference>
<dbReference type="PANTHER" id="PTHR45696:SF10">
    <property type="entry name" value="LARGE RIBOSOMAL SUBUNIT PROTEIN P1"/>
    <property type="match status" value="1"/>
</dbReference>
<organism evidence="5 6">
    <name type="scientific">Toxoplasma gondii GAB2-2007-GAL-DOM2</name>
    <dbReference type="NCBI Taxonomy" id="1130820"/>
    <lineage>
        <taxon>Eukaryota</taxon>
        <taxon>Sar</taxon>
        <taxon>Alveolata</taxon>
        <taxon>Apicomplexa</taxon>
        <taxon>Conoidasida</taxon>
        <taxon>Coccidia</taxon>
        <taxon>Eucoccidiorida</taxon>
        <taxon>Eimeriorina</taxon>
        <taxon>Sarcocystidae</taxon>
        <taxon>Toxoplasma</taxon>
    </lineage>
</organism>
<dbReference type="CDD" id="cd05831">
    <property type="entry name" value="Ribosomal_P1"/>
    <property type="match status" value="1"/>
</dbReference>
<dbReference type="GO" id="GO:0022625">
    <property type="term" value="C:cytosolic large ribosomal subunit"/>
    <property type="evidence" value="ECO:0007669"/>
    <property type="project" value="TreeGrafter"/>
</dbReference>
<name>A0A086JPU5_TOXGO</name>
<dbReference type="Gene3D" id="1.10.10.1410">
    <property type="match status" value="1"/>
</dbReference>
<dbReference type="Pfam" id="PF00428">
    <property type="entry name" value="Ribosomal_60s"/>
    <property type="match status" value="1"/>
</dbReference>
<dbReference type="InterPro" id="IPR027534">
    <property type="entry name" value="Ribosomal_P1/P2"/>
</dbReference>
<dbReference type="HAMAP" id="MF_01478">
    <property type="entry name" value="Ribosomal_L12_arch"/>
    <property type="match status" value="1"/>
</dbReference>
<accession>A0A086JPU5</accession>
<proteinExistence type="inferred from homology"/>
<dbReference type="Proteomes" id="UP000028837">
    <property type="component" value="Unassembled WGS sequence"/>
</dbReference>
<dbReference type="InterPro" id="IPR038716">
    <property type="entry name" value="P1/P2_N_sf"/>
</dbReference>
<keyword evidence="2 5" id="KW-0689">Ribosomal protein</keyword>
<sequence>MGSVPVRVPAFFPPFANVCESLLVRPRRSSRGCCSFSSLRSRVVNYSFRAPPSLLAPPHSTMAAVATSALPEAQKQELLCTYAALILSDDKMDVTAENIQKLVVASGNTVEPYMPTLFARALQGQNIADLISNAGACAAAAPAAAAPVAGGDAGAAPAKEEKKEEPEEEEDDMGFSLFD</sequence>
<keyword evidence="3" id="KW-0687">Ribonucleoprotein</keyword>
<feature type="compositionally biased region" description="Low complexity" evidence="4">
    <location>
        <begin position="148"/>
        <end position="157"/>
    </location>
</feature>
<gene>
    <name evidence="5" type="ORF">TGDOM2_260260</name>
</gene>
<comment type="similarity">
    <text evidence="1">Belongs to the eukaryotic ribosomal protein P1/P2 family.</text>
</comment>
<evidence type="ECO:0000313" key="5">
    <source>
        <dbReference type="EMBL" id="KFG34163.1"/>
    </source>
</evidence>
<dbReference type="GO" id="GO:0006414">
    <property type="term" value="P:translational elongation"/>
    <property type="evidence" value="ECO:0007669"/>
    <property type="project" value="InterPro"/>
</dbReference>
<comment type="caution">
    <text evidence="5">The sequence shown here is derived from an EMBL/GenBank/DDBJ whole genome shotgun (WGS) entry which is preliminary data.</text>
</comment>
<dbReference type="AlphaFoldDB" id="A0A086JPU5"/>
<dbReference type="FunFam" id="1.10.10.1410:FF:000001">
    <property type="entry name" value="60S acidic ribosomal protein P1"/>
    <property type="match status" value="1"/>
</dbReference>
<reference evidence="5 6" key="1">
    <citation type="submission" date="2014-02" db="EMBL/GenBank/DDBJ databases">
        <authorList>
            <person name="Sibley D."/>
            <person name="Venepally P."/>
            <person name="Karamycheva S."/>
            <person name="Hadjithomas M."/>
            <person name="Khan A."/>
            <person name="Brunk B."/>
            <person name="Roos D."/>
            <person name="Caler E."/>
            <person name="Lorenzi H."/>
        </authorList>
    </citation>
    <scope>NUCLEOTIDE SEQUENCE [LARGE SCALE GENOMIC DNA]</scope>
    <source>
        <strain evidence="5 6">GAB2-2007-GAL-DOM2</strain>
    </source>
</reference>
<dbReference type="GO" id="GO:0002181">
    <property type="term" value="P:cytoplasmic translation"/>
    <property type="evidence" value="ECO:0007669"/>
    <property type="project" value="TreeGrafter"/>
</dbReference>
<dbReference type="GO" id="GO:0043021">
    <property type="term" value="F:ribonucleoprotein complex binding"/>
    <property type="evidence" value="ECO:0007669"/>
    <property type="project" value="TreeGrafter"/>
</dbReference>
<protein>
    <submittedName>
        <fullName evidence="5">Ribosomal protein RPP1</fullName>
    </submittedName>
</protein>
<evidence type="ECO:0000313" key="6">
    <source>
        <dbReference type="Proteomes" id="UP000028837"/>
    </source>
</evidence>
<dbReference type="GO" id="GO:0030295">
    <property type="term" value="F:protein kinase activator activity"/>
    <property type="evidence" value="ECO:0007669"/>
    <property type="project" value="TreeGrafter"/>
</dbReference>